<proteinExistence type="predicted"/>
<accession>A0ACC2NJH9</accession>
<gene>
    <name evidence="1" type="ORF">QAD02_002312</name>
</gene>
<keyword evidence="2" id="KW-1185">Reference proteome</keyword>
<feature type="non-terminal residue" evidence="1">
    <location>
        <position position="1"/>
    </location>
</feature>
<sequence>TECLLKLCDHKLDGDPHLEVNDIRQDDSYTENEEDPISKHDYPELKKSEIMKNSFQKHEAYSIGFYYHDRYEEDKCFYDKFRGLNCVRKFAERLKEIAIQIQREIENFPPIHMTEEDEESFLNATVCHICGIMAFYQTLNNPAYPPKLKVVDMVIGKPYRILAGRMVNSPWGETCLLEIQDGEQIRTIHLPQKISQSVKANSRQILPAFNSGKDFVTHRGNFDLTFVQAGEGEDQGMKTESHEDVMKNAEGVRKIIIPDKYKRSASEIENSDALDNKPNAEESPIAALEKWFLRLAHQRRPMSAHQATSDCFSMLSPGSKDKQRGRKLPQTKEKRRPMSFDADDHEFLMSEKNIRIERQSDEISSLQAKNNQLEEKLRELSEKFLVEQNGVSAERPDASKSRNVAPSKEASLASWNERRVKASKYCRGYGDVAEGKKRTRKYKWALIADVNYHYYMKDSAGYANWKKRYLTIENCDDIYLGENIYVHHEEWNLVKEQKDPRQASKMINLFVWEEDDFSNLTIEPENIKPQNCIPG</sequence>
<comment type="caution">
    <text evidence="1">The sequence shown here is derived from an EMBL/GenBank/DDBJ whole genome shotgun (WGS) entry which is preliminary data.</text>
</comment>
<evidence type="ECO:0000313" key="1">
    <source>
        <dbReference type="EMBL" id="KAJ8671053.1"/>
    </source>
</evidence>
<dbReference type="Proteomes" id="UP001239111">
    <property type="component" value="Chromosome 3"/>
</dbReference>
<reference evidence="1" key="1">
    <citation type="submission" date="2023-04" db="EMBL/GenBank/DDBJ databases">
        <title>A chromosome-level genome assembly of the parasitoid wasp Eretmocerus hayati.</title>
        <authorList>
            <person name="Zhong Y."/>
            <person name="Liu S."/>
            <person name="Liu Y."/>
        </authorList>
    </citation>
    <scope>NUCLEOTIDE SEQUENCE</scope>
    <source>
        <strain evidence="1">ZJU_SS_LIU_2023</strain>
    </source>
</reference>
<organism evidence="1 2">
    <name type="scientific">Eretmocerus hayati</name>
    <dbReference type="NCBI Taxonomy" id="131215"/>
    <lineage>
        <taxon>Eukaryota</taxon>
        <taxon>Metazoa</taxon>
        <taxon>Ecdysozoa</taxon>
        <taxon>Arthropoda</taxon>
        <taxon>Hexapoda</taxon>
        <taxon>Insecta</taxon>
        <taxon>Pterygota</taxon>
        <taxon>Neoptera</taxon>
        <taxon>Endopterygota</taxon>
        <taxon>Hymenoptera</taxon>
        <taxon>Apocrita</taxon>
        <taxon>Proctotrupomorpha</taxon>
        <taxon>Chalcidoidea</taxon>
        <taxon>Aphelinidae</taxon>
        <taxon>Aphelininae</taxon>
        <taxon>Eretmocerus</taxon>
    </lineage>
</organism>
<name>A0ACC2NJH9_9HYME</name>
<evidence type="ECO:0000313" key="2">
    <source>
        <dbReference type="Proteomes" id="UP001239111"/>
    </source>
</evidence>
<dbReference type="EMBL" id="CM056743">
    <property type="protein sequence ID" value="KAJ8671053.1"/>
    <property type="molecule type" value="Genomic_DNA"/>
</dbReference>
<protein>
    <submittedName>
        <fullName evidence="1">Uncharacterized protein</fullName>
    </submittedName>
</protein>